<evidence type="ECO:0000313" key="8">
    <source>
        <dbReference type="EMBL" id="QFQ02635.1"/>
    </source>
</evidence>
<keyword evidence="3" id="KW-0858">Xylan degradation</keyword>
<dbReference type="InterPro" id="IPR000801">
    <property type="entry name" value="Esterase-like"/>
</dbReference>
<evidence type="ECO:0000256" key="1">
    <source>
        <dbReference type="ARBA" id="ARBA00004613"/>
    </source>
</evidence>
<sequence>MEGKASQSTRTFTTADGTKRTAIVRIPANSQGKRLPVMFMFGGWQHDAAKTQSYSLLERTGAGTDAIIVYPQAIDNAWEGAPYAVSKRGEDVAFVRQIAKALDAEGHADMSRIYAAGLSNGGGMALTLACQAPDLVKAVVGVAGAYYNPTISNCKAGAVRTMIMHGTLDDVMTYDGGTRHGAPYYSIPAALRNVANRNGCDTSATEYTRQITINVDQFDYPNCAKDTILWKVTGQGHTWFPYAPNAAQAAWDFVTER</sequence>
<dbReference type="PANTHER" id="PTHR38050:SF2">
    <property type="entry name" value="FERULOYL ESTERASE C-RELATED"/>
    <property type="match status" value="1"/>
</dbReference>
<evidence type="ECO:0000256" key="5">
    <source>
        <dbReference type="ARBA" id="ARBA00022801"/>
    </source>
</evidence>
<dbReference type="Pfam" id="PF00756">
    <property type="entry name" value="Esterase"/>
    <property type="match status" value="1"/>
</dbReference>
<dbReference type="InterPro" id="IPR043595">
    <property type="entry name" value="FaeB/C/D"/>
</dbReference>
<dbReference type="GO" id="GO:0030600">
    <property type="term" value="F:feruloyl esterase activity"/>
    <property type="evidence" value="ECO:0007669"/>
    <property type="project" value="InterPro"/>
</dbReference>
<dbReference type="InterPro" id="IPR029058">
    <property type="entry name" value="AB_hydrolase_fold"/>
</dbReference>
<keyword evidence="9" id="KW-1185">Reference proteome</keyword>
<keyword evidence="6" id="KW-0119">Carbohydrate metabolism</keyword>
<evidence type="ECO:0000256" key="3">
    <source>
        <dbReference type="ARBA" id="ARBA00022651"/>
    </source>
</evidence>
<dbReference type="PANTHER" id="PTHR38050">
    <property type="match status" value="1"/>
</dbReference>
<evidence type="ECO:0000256" key="6">
    <source>
        <dbReference type="ARBA" id="ARBA00023277"/>
    </source>
</evidence>
<evidence type="ECO:0000313" key="9">
    <source>
        <dbReference type="Proteomes" id="UP000326711"/>
    </source>
</evidence>
<evidence type="ECO:0000256" key="7">
    <source>
        <dbReference type="ARBA" id="ARBA00023326"/>
    </source>
</evidence>
<dbReference type="Gene3D" id="3.40.50.1820">
    <property type="entry name" value="alpha/beta hydrolase"/>
    <property type="match status" value="1"/>
</dbReference>
<dbReference type="SUPFAM" id="SSF53474">
    <property type="entry name" value="alpha/beta-Hydrolases"/>
    <property type="match status" value="1"/>
</dbReference>
<proteinExistence type="predicted"/>
<organism evidence="8 9">
    <name type="scientific">Corynebacterium urogenitale</name>
    <dbReference type="NCBI Taxonomy" id="2487892"/>
    <lineage>
        <taxon>Bacteria</taxon>
        <taxon>Bacillati</taxon>
        <taxon>Actinomycetota</taxon>
        <taxon>Actinomycetes</taxon>
        <taxon>Mycobacteriales</taxon>
        <taxon>Corynebacteriaceae</taxon>
        <taxon>Corynebacterium</taxon>
    </lineage>
</organism>
<evidence type="ECO:0000256" key="4">
    <source>
        <dbReference type="ARBA" id="ARBA00022729"/>
    </source>
</evidence>
<keyword evidence="7" id="KW-0624">Polysaccharide degradation</keyword>
<keyword evidence="5 8" id="KW-0378">Hydrolase</keyword>
<evidence type="ECO:0000256" key="2">
    <source>
        <dbReference type="ARBA" id="ARBA00022525"/>
    </source>
</evidence>
<dbReference type="RefSeq" id="WP_161595721.1">
    <property type="nucleotide sequence ID" value="NZ_CP045032.1"/>
</dbReference>
<keyword evidence="4" id="KW-0732">Signal</keyword>
<accession>A0A5J6ZAG6</accession>
<keyword evidence="2" id="KW-0964">Secreted</keyword>
<dbReference type="EMBL" id="CP045032">
    <property type="protein sequence ID" value="QFQ02635.1"/>
    <property type="molecule type" value="Genomic_DNA"/>
</dbReference>
<comment type="subcellular location">
    <subcellularLocation>
        <location evidence="1">Secreted</location>
    </subcellularLocation>
</comment>
<dbReference type="Proteomes" id="UP000326711">
    <property type="component" value="Chromosome"/>
</dbReference>
<protein>
    <submittedName>
        <fullName evidence="8">Alpha/beta hydrolase family protein</fullName>
    </submittedName>
</protein>
<dbReference type="GO" id="GO:0045493">
    <property type="term" value="P:xylan catabolic process"/>
    <property type="evidence" value="ECO:0007669"/>
    <property type="project" value="UniProtKB-KW"/>
</dbReference>
<dbReference type="GO" id="GO:0005576">
    <property type="term" value="C:extracellular region"/>
    <property type="evidence" value="ECO:0007669"/>
    <property type="project" value="UniProtKB-SubCell"/>
</dbReference>
<reference evidence="9" key="1">
    <citation type="submission" date="2019-10" db="EMBL/GenBank/DDBJ databases">
        <title>Complete genome sequence of Corynebacterium urogenitalis DSM 108747, isolated from the genital tract of a cow.</title>
        <authorList>
            <person name="Ruckert C."/>
            <person name="Ballas P."/>
            <person name="Wagener K."/>
            <person name="Drillich M."/>
            <person name="Kaempfer P."/>
            <person name="Busse H.-J."/>
            <person name="Ehling-Schulz M."/>
        </authorList>
    </citation>
    <scope>NUCLEOTIDE SEQUENCE [LARGE SCALE GENOMIC DNA]</scope>
    <source>
        <strain evidence="9">LMM 1652</strain>
    </source>
</reference>
<gene>
    <name evidence="8" type="ORF">CUROG_06375</name>
</gene>
<dbReference type="AlphaFoldDB" id="A0A5J6ZAG6"/>
<name>A0A5J6ZAG6_9CORY</name>
<dbReference type="KEGG" id="cuo:CUROG_06375"/>